<evidence type="ECO:0000313" key="2">
    <source>
        <dbReference type="Proteomes" id="UP000075288"/>
    </source>
</evidence>
<accession>A0A150JNR7</accession>
<organism evidence="1 2">
    <name type="scientific">Heyndrickxia coagulans</name>
    <name type="common">Weizmannia coagulans</name>
    <dbReference type="NCBI Taxonomy" id="1398"/>
    <lineage>
        <taxon>Bacteria</taxon>
        <taxon>Bacillati</taxon>
        <taxon>Bacillota</taxon>
        <taxon>Bacilli</taxon>
        <taxon>Bacillales</taxon>
        <taxon>Bacillaceae</taxon>
        <taxon>Heyndrickxia</taxon>
    </lineage>
</organism>
<dbReference type="Proteomes" id="UP000075288">
    <property type="component" value="Unassembled WGS sequence"/>
</dbReference>
<reference evidence="1 2" key="1">
    <citation type="submission" date="2016-01" db="EMBL/GenBank/DDBJ databases">
        <title>Genome Sequences of Twelve Sporeforming Bacillus Species Isolated from Foods.</title>
        <authorList>
            <person name="Berendsen E.M."/>
            <person name="Wells-Bennik M.H."/>
            <person name="Krawcyk A.O."/>
            <person name="De Jong A."/>
            <person name="Holsappel S."/>
            <person name="Eijlander R.T."/>
            <person name="Kuipers O.P."/>
        </authorList>
    </citation>
    <scope>NUCLEOTIDE SEQUENCE [LARGE SCALE GENOMIC DNA]</scope>
    <source>
        <strain evidence="1 2">B4098</strain>
    </source>
</reference>
<name>A0A150JNR7_HEYCO</name>
<protein>
    <submittedName>
        <fullName evidence="1">Uncharacterized protein</fullName>
    </submittedName>
</protein>
<proteinExistence type="predicted"/>
<gene>
    <name evidence="1" type="ORF">B4098_2423</name>
</gene>
<dbReference type="EMBL" id="LQYG01000120">
    <property type="protein sequence ID" value="KYC58731.1"/>
    <property type="molecule type" value="Genomic_DNA"/>
</dbReference>
<sequence>MTYFALNDISITYSSVYYILFSGKNAGGKRANGEKSIDSAC</sequence>
<comment type="caution">
    <text evidence="1">The sequence shown here is derived from an EMBL/GenBank/DDBJ whole genome shotgun (WGS) entry which is preliminary data.</text>
</comment>
<dbReference type="PATRIC" id="fig|1398.26.peg.2442"/>
<evidence type="ECO:0000313" key="1">
    <source>
        <dbReference type="EMBL" id="KYC58731.1"/>
    </source>
</evidence>
<dbReference type="AlphaFoldDB" id="A0A150JNR7"/>